<organism evidence="2 3">
    <name type="scientific">Gossypium arboreum</name>
    <name type="common">Tree cotton</name>
    <name type="synonym">Gossypium nanking</name>
    <dbReference type="NCBI Taxonomy" id="29729"/>
    <lineage>
        <taxon>Eukaryota</taxon>
        <taxon>Viridiplantae</taxon>
        <taxon>Streptophyta</taxon>
        <taxon>Embryophyta</taxon>
        <taxon>Tracheophyta</taxon>
        <taxon>Spermatophyta</taxon>
        <taxon>Magnoliopsida</taxon>
        <taxon>eudicotyledons</taxon>
        <taxon>Gunneridae</taxon>
        <taxon>Pentapetalae</taxon>
        <taxon>rosids</taxon>
        <taxon>malvids</taxon>
        <taxon>Malvales</taxon>
        <taxon>Malvaceae</taxon>
        <taxon>Malvoideae</taxon>
        <taxon>Gossypium</taxon>
    </lineage>
</organism>
<comment type="caution">
    <text evidence="2">The sequence shown here is derived from an EMBL/GenBank/DDBJ whole genome shotgun (WGS) entry which is preliminary data.</text>
</comment>
<dbReference type="Proteomes" id="UP001358586">
    <property type="component" value="Chromosome 4"/>
</dbReference>
<evidence type="ECO:0000313" key="2">
    <source>
        <dbReference type="EMBL" id="KAK5835331.1"/>
    </source>
</evidence>
<reference evidence="2 3" key="1">
    <citation type="submission" date="2023-03" db="EMBL/GenBank/DDBJ databases">
        <title>WGS of Gossypium arboreum.</title>
        <authorList>
            <person name="Yu D."/>
        </authorList>
    </citation>
    <scope>NUCLEOTIDE SEQUENCE [LARGE SCALE GENOMIC DNA]</scope>
    <source>
        <tissue evidence="2">Leaf</tissue>
    </source>
</reference>
<feature type="compositionally biased region" description="Polar residues" evidence="1">
    <location>
        <begin position="77"/>
        <end position="91"/>
    </location>
</feature>
<name>A0ABR0Q7X8_GOSAR</name>
<protein>
    <submittedName>
        <fullName evidence="2">Uncharacterized protein</fullName>
    </submittedName>
</protein>
<evidence type="ECO:0000313" key="3">
    <source>
        <dbReference type="Proteomes" id="UP001358586"/>
    </source>
</evidence>
<keyword evidence="3" id="KW-1185">Reference proteome</keyword>
<feature type="region of interest" description="Disordered" evidence="1">
    <location>
        <begin position="1"/>
        <end position="28"/>
    </location>
</feature>
<sequence length="113" mass="13567">MGNGQRDKRGSRRNNKLQQKLIPMSRHQLSMSRLNEIQRKKLAFVVATLTRSQTIQKHRHEKGRKIFNKRKRRMDVSAQNNDTRNIQSNINDSKRKNLDEVHMFKNLAHIRYF</sequence>
<evidence type="ECO:0000256" key="1">
    <source>
        <dbReference type="SAM" id="MobiDB-lite"/>
    </source>
</evidence>
<proteinExistence type="predicted"/>
<feature type="region of interest" description="Disordered" evidence="1">
    <location>
        <begin position="68"/>
        <end position="93"/>
    </location>
</feature>
<gene>
    <name evidence="2" type="ORF">PVK06_011019</name>
</gene>
<accession>A0ABR0Q7X8</accession>
<dbReference type="EMBL" id="JARKNE010000004">
    <property type="protein sequence ID" value="KAK5835331.1"/>
    <property type="molecule type" value="Genomic_DNA"/>
</dbReference>